<dbReference type="RefSeq" id="WP_035315274.1">
    <property type="nucleotide sequence ID" value="NZ_SLUO01000026.1"/>
</dbReference>
<keyword evidence="1" id="KW-0269">Exonuclease</keyword>
<dbReference type="OrthoDB" id="7616949at2"/>
<dbReference type="Gene3D" id="3.60.10.10">
    <property type="entry name" value="Endonuclease/exonuclease/phosphatase"/>
    <property type="match status" value="1"/>
</dbReference>
<dbReference type="GO" id="GO:0016020">
    <property type="term" value="C:membrane"/>
    <property type="evidence" value="ECO:0007669"/>
    <property type="project" value="GOC"/>
</dbReference>
<dbReference type="GO" id="GO:0004527">
    <property type="term" value="F:exonuclease activity"/>
    <property type="evidence" value="ECO:0007669"/>
    <property type="project" value="UniProtKB-KW"/>
</dbReference>
<organism evidence="1 2">
    <name type="scientific">Kineothrix alysoides</name>
    <dbReference type="NCBI Taxonomy" id="1469948"/>
    <lineage>
        <taxon>Bacteria</taxon>
        <taxon>Bacillati</taxon>
        <taxon>Bacillota</taxon>
        <taxon>Clostridia</taxon>
        <taxon>Lachnospirales</taxon>
        <taxon>Lachnospiraceae</taxon>
        <taxon>Kineothrix</taxon>
    </lineage>
</organism>
<keyword evidence="2" id="KW-1185">Reference proteome</keyword>
<dbReference type="STRING" id="1469948.GCA_000732725_01682"/>
<dbReference type="InterPro" id="IPR036691">
    <property type="entry name" value="Endo/exonu/phosph_ase_sf"/>
</dbReference>
<keyword evidence="1" id="KW-0255">Endonuclease</keyword>
<dbReference type="PANTHER" id="PTHR14859">
    <property type="entry name" value="CALCOFLUOR WHITE HYPERSENSITIVE PROTEIN PRECURSOR"/>
    <property type="match status" value="1"/>
</dbReference>
<evidence type="ECO:0000313" key="1">
    <source>
        <dbReference type="EMBL" id="TCL53745.1"/>
    </source>
</evidence>
<accession>A0A4R1QNA0</accession>
<dbReference type="GO" id="GO:0006506">
    <property type="term" value="P:GPI anchor biosynthetic process"/>
    <property type="evidence" value="ECO:0007669"/>
    <property type="project" value="TreeGrafter"/>
</dbReference>
<dbReference type="InterPro" id="IPR051916">
    <property type="entry name" value="GPI-anchor_lipid_remodeler"/>
</dbReference>
<keyword evidence="1" id="KW-0540">Nuclease</keyword>
<protein>
    <submittedName>
        <fullName evidence="1">Endonuclease/exonuclease/phosphatase family metal-dependent hydrolase</fullName>
    </submittedName>
</protein>
<sequence length="352" mass="39578">MKRINQIVKCCAVIILILLGLSAGGIAFLTIREYRPSAVEVISASNGDKKVNQDTELTVITYNIGYSALGSTEDFFMDGGTKVRPDNKAVVEENLLGNANVMKSNPADIYFLQEVDIDSKRSYHIDEMQYLEEALQMPGMFSYNFKCDYIPYPIPTMGHVEAGLVTLTDLEVNSASRISLPESFQWPLKICNLKRALLEARIPIEGTEKELVLFNLHLEAYDSGAGKLAQSKMLADILEKEYEKGNYVIAGGDFNQMFEGYKQYPIVEQGNWMPGIIRNEDIPDTFSIAVDDSIPTCRLLNEPYTGSYENSQMYIIDGFIVSNNIQVQNVNVISTEFQYSDHQPVKLTFTFK</sequence>
<dbReference type="EMBL" id="SLUO01000026">
    <property type="protein sequence ID" value="TCL53745.1"/>
    <property type="molecule type" value="Genomic_DNA"/>
</dbReference>
<dbReference type="GO" id="GO:0004519">
    <property type="term" value="F:endonuclease activity"/>
    <property type="evidence" value="ECO:0007669"/>
    <property type="project" value="UniProtKB-KW"/>
</dbReference>
<gene>
    <name evidence="1" type="ORF">EDD76_1264</name>
</gene>
<dbReference type="SUPFAM" id="SSF56219">
    <property type="entry name" value="DNase I-like"/>
    <property type="match status" value="1"/>
</dbReference>
<dbReference type="PANTHER" id="PTHR14859:SF1">
    <property type="entry name" value="PGAP2-INTERACTING PROTEIN"/>
    <property type="match status" value="1"/>
</dbReference>
<dbReference type="Proteomes" id="UP000295718">
    <property type="component" value="Unassembled WGS sequence"/>
</dbReference>
<evidence type="ECO:0000313" key="2">
    <source>
        <dbReference type="Proteomes" id="UP000295718"/>
    </source>
</evidence>
<reference evidence="1 2" key="1">
    <citation type="submission" date="2019-03" db="EMBL/GenBank/DDBJ databases">
        <title>Genomic Encyclopedia of Type Strains, Phase IV (KMG-IV): sequencing the most valuable type-strain genomes for metagenomic binning, comparative biology and taxonomic classification.</title>
        <authorList>
            <person name="Goeker M."/>
        </authorList>
    </citation>
    <scope>NUCLEOTIDE SEQUENCE [LARGE SCALE GENOMIC DNA]</scope>
    <source>
        <strain evidence="1 2">DSM 100556</strain>
    </source>
</reference>
<proteinExistence type="predicted"/>
<name>A0A4R1QNA0_9FIRM</name>
<dbReference type="AlphaFoldDB" id="A0A4R1QNA0"/>
<keyword evidence="1" id="KW-0378">Hydrolase</keyword>
<comment type="caution">
    <text evidence="1">The sequence shown here is derived from an EMBL/GenBank/DDBJ whole genome shotgun (WGS) entry which is preliminary data.</text>
</comment>